<name>A0A845I3Q5_9BURK</name>
<dbReference type="InterPro" id="IPR024163">
    <property type="entry name" value="Aerotolerance_reg_N"/>
</dbReference>
<gene>
    <name evidence="3" type="ORF">GTP23_15800</name>
</gene>
<keyword evidence="4" id="KW-1185">Reference proteome</keyword>
<keyword evidence="1" id="KW-1133">Transmembrane helix</keyword>
<accession>A0A845I3Q5</accession>
<evidence type="ECO:0000256" key="1">
    <source>
        <dbReference type="SAM" id="Phobius"/>
    </source>
</evidence>
<protein>
    <recommendedName>
        <fullName evidence="2">Aerotolerance regulator N-terminal domain-containing protein</fullName>
    </recommendedName>
</protein>
<evidence type="ECO:0000313" key="4">
    <source>
        <dbReference type="Proteomes" id="UP000444316"/>
    </source>
</evidence>
<comment type="caution">
    <text evidence="3">The sequence shown here is derived from an EMBL/GenBank/DDBJ whole genome shotgun (WGS) entry which is preliminary data.</text>
</comment>
<evidence type="ECO:0000259" key="2">
    <source>
        <dbReference type="Pfam" id="PF07584"/>
    </source>
</evidence>
<dbReference type="AlphaFoldDB" id="A0A845I3Q5"/>
<feature type="transmembrane region" description="Helical" evidence="1">
    <location>
        <begin position="6"/>
        <end position="22"/>
    </location>
</feature>
<reference evidence="3" key="1">
    <citation type="submission" date="2019-12" db="EMBL/GenBank/DDBJ databases">
        <title>Novel species isolated from a subtropical stream in China.</title>
        <authorList>
            <person name="Lu H."/>
        </authorList>
    </citation>
    <scope>NUCLEOTIDE SEQUENCE [LARGE SCALE GENOMIC DNA]</scope>
    <source>
        <strain evidence="3">FT93W</strain>
    </source>
</reference>
<dbReference type="Proteomes" id="UP000444316">
    <property type="component" value="Unassembled WGS sequence"/>
</dbReference>
<dbReference type="EMBL" id="WWCL01000003">
    <property type="protein sequence ID" value="MYN46511.1"/>
    <property type="molecule type" value="Genomic_DNA"/>
</dbReference>
<feature type="domain" description="Aerotolerance regulator N-terminal" evidence="2">
    <location>
        <begin position="4"/>
        <end position="74"/>
    </location>
</feature>
<organism evidence="3 4">
    <name type="scientific">Duganella fentianensis</name>
    <dbReference type="NCBI Taxonomy" id="2692177"/>
    <lineage>
        <taxon>Bacteria</taxon>
        <taxon>Pseudomonadati</taxon>
        <taxon>Pseudomonadota</taxon>
        <taxon>Betaproteobacteria</taxon>
        <taxon>Burkholderiales</taxon>
        <taxon>Oxalobacteraceae</taxon>
        <taxon>Telluria group</taxon>
        <taxon>Duganella</taxon>
    </lineage>
</organism>
<proteinExistence type="predicted"/>
<keyword evidence="1" id="KW-0812">Transmembrane</keyword>
<dbReference type="Pfam" id="PF07584">
    <property type="entry name" value="BatA"/>
    <property type="match status" value="1"/>
</dbReference>
<sequence length="358" mass="40394">MFSSYPYWWLALPLLLLPWWWHRQKRQRLTAEPLATARFLPAAEPRQLRIWQWRDRLLLLVRCLILIALLAWLAATIVPWRGDTVLLDNGADPVWAQQQIAAAGMGHAQQLALPAQPLRWLAEHEREWRATARLLIVSRHQQLAMPARPPQFAHAVTVRTMASANNSDRQPVQPVLPVQEVVLATTPERMALWRAMFAAFASVDADQGRGQGGQTIRFADAPGPATSLIIWDRPDAAPARWAAPHWWLGSARASSEKAEGQSVSLHGLHLRYTDTVQGRRWTSEAFPPRDAEVAHALYESWQQLQPAAAVPYGLTSQQWNATAVPSARAAEAEPARWLAYLLLALFMIERVLSHARRN</sequence>
<evidence type="ECO:0000313" key="3">
    <source>
        <dbReference type="EMBL" id="MYN46511.1"/>
    </source>
</evidence>
<feature type="transmembrane region" description="Helical" evidence="1">
    <location>
        <begin position="57"/>
        <end position="80"/>
    </location>
</feature>
<keyword evidence="1" id="KW-0472">Membrane</keyword>